<dbReference type="PANTHER" id="PTHR43096:SF52">
    <property type="entry name" value="DNAJ HOMOLOG 1, MITOCHONDRIAL-RELATED"/>
    <property type="match status" value="1"/>
</dbReference>
<protein>
    <recommendedName>
        <fullName evidence="2">J domain-containing protein</fullName>
    </recommendedName>
</protein>
<dbReference type="InterPro" id="IPR036869">
    <property type="entry name" value="J_dom_sf"/>
</dbReference>
<keyword evidence="1" id="KW-0143">Chaperone</keyword>
<dbReference type="PROSITE" id="PS50076">
    <property type="entry name" value="DNAJ_2"/>
    <property type="match status" value="1"/>
</dbReference>
<dbReference type="PRINTS" id="PR00625">
    <property type="entry name" value="JDOMAIN"/>
</dbReference>
<dbReference type="PANTHER" id="PTHR43096">
    <property type="entry name" value="DNAJ HOMOLOG 1, MITOCHONDRIAL-RELATED"/>
    <property type="match status" value="1"/>
</dbReference>
<dbReference type="SMART" id="SM00271">
    <property type="entry name" value="DnaJ"/>
    <property type="match status" value="1"/>
</dbReference>
<evidence type="ECO:0000313" key="4">
    <source>
        <dbReference type="Proteomes" id="UP000321595"/>
    </source>
</evidence>
<dbReference type="RefSeq" id="WP_146961030.1">
    <property type="nucleotide sequence ID" value="NZ_CP042467.1"/>
</dbReference>
<dbReference type="PROSITE" id="PS00636">
    <property type="entry name" value="DNAJ_1"/>
    <property type="match status" value="1"/>
</dbReference>
<dbReference type="InterPro" id="IPR002939">
    <property type="entry name" value="DnaJ_C"/>
</dbReference>
<feature type="domain" description="J" evidence="2">
    <location>
        <begin position="4"/>
        <end position="69"/>
    </location>
</feature>
<dbReference type="AlphaFoldDB" id="A0A5B8XTT2"/>
<dbReference type="Gene3D" id="1.10.287.110">
    <property type="entry name" value="DnaJ domain"/>
    <property type="match status" value="1"/>
</dbReference>
<dbReference type="Pfam" id="PF00226">
    <property type="entry name" value="DnaJ"/>
    <property type="match status" value="1"/>
</dbReference>
<dbReference type="CDD" id="cd06257">
    <property type="entry name" value="DnaJ"/>
    <property type="match status" value="1"/>
</dbReference>
<dbReference type="Pfam" id="PF01556">
    <property type="entry name" value="DnaJ_C"/>
    <property type="match status" value="1"/>
</dbReference>
<gene>
    <name evidence="3" type="ORF">FRD01_15060</name>
</gene>
<keyword evidence="4" id="KW-1185">Reference proteome</keyword>
<organism evidence="3 4">
    <name type="scientific">Microvenator marinus</name>
    <dbReference type="NCBI Taxonomy" id="2600177"/>
    <lineage>
        <taxon>Bacteria</taxon>
        <taxon>Deltaproteobacteria</taxon>
        <taxon>Bradymonadales</taxon>
        <taxon>Microvenatoraceae</taxon>
        <taxon>Microvenator</taxon>
    </lineage>
</organism>
<dbReference type="KEGG" id="bbae:FRD01_15060"/>
<dbReference type="CDD" id="cd10747">
    <property type="entry name" value="DnaJ_C"/>
    <property type="match status" value="1"/>
</dbReference>
<dbReference type="SUPFAM" id="SSF49493">
    <property type="entry name" value="HSP40/DnaJ peptide-binding domain"/>
    <property type="match status" value="2"/>
</dbReference>
<dbReference type="EMBL" id="CP042467">
    <property type="protein sequence ID" value="QED28527.1"/>
    <property type="molecule type" value="Genomic_DNA"/>
</dbReference>
<evidence type="ECO:0000259" key="2">
    <source>
        <dbReference type="PROSITE" id="PS50076"/>
    </source>
</evidence>
<accession>A0A5B8XTT2</accession>
<name>A0A5B8XTT2_9DELT</name>
<dbReference type="Gene3D" id="2.60.260.20">
    <property type="entry name" value="Urease metallochaperone UreE, N-terminal domain"/>
    <property type="match status" value="2"/>
</dbReference>
<dbReference type="InterPro" id="IPR008971">
    <property type="entry name" value="HSP40/DnaJ_pept-bd"/>
</dbReference>
<dbReference type="InterPro" id="IPR001623">
    <property type="entry name" value="DnaJ_domain"/>
</dbReference>
<dbReference type="Proteomes" id="UP000321595">
    <property type="component" value="Chromosome"/>
</dbReference>
<evidence type="ECO:0000313" key="3">
    <source>
        <dbReference type="EMBL" id="QED28527.1"/>
    </source>
</evidence>
<sequence>MAEDFYTILGVSKDDDAATIKKAYRQIARENHPDLNPDNKAAEERFKAASVAFEVLSDPEKRKLYDEFGVDGLREGFNAEQARQYGRWQNSQGNWQGRTYARSGGYDDLFESIFGGRSPFDTSDYSNFGGFYTGPMKGQDLEAKLKLDFMTAIKGGELDITVNGKGIKVRIPAGIEDQERLRLKGKGSAAPGGPGTKPGDLLLTVEVQPHAILHRDGLNLSLDIPITMAEAVKGAKIAVPTPHGEYNVTVPSGVNSGAKLRLKEKGVHRGSKKGDFYAVIQIQAPDRIDDALLEAVEALSAGYTTDIRADLKLE</sequence>
<evidence type="ECO:0000256" key="1">
    <source>
        <dbReference type="ARBA" id="ARBA00023186"/>
    </source>
</evidence>
<proteinExistence type="predicted"/>
<dbReference type="SUPFAM" id="SSF46565">
    <property type="entry name" value="Chaperone J-domain"/>
    <property type="match status" value="1"/>
</dbReference>
<dbReference type="GO" id="GO:0042026">
    <property type="term" value="P:protein refolding"/>
    <property type="evidence" value="ECO:0007669"/>
    <property type="project" value="TreeGrafter"/>
</dbReference>
<dbReference type="GO" id="GO:0051082">
    <property type="term" value="F:unfolded protein binding"/>
    <property type="evidence" value="ECO:0007669"/>
    <property type="project" value="InterPro"/>
</dbReference>
<reference evidence="3 4" key="1">
    <citation type="submission" date="2019-08" db="EMBL/GenBank/DDBJ databases">
        <authorList>
            <person name="Liang Q."/>
        </authorList>
    </citation>
    <scope>NUCLEOTIDE SEQUENCE [LARGE SCALE GENOMIC DNA]</scope>
    <source>
        <strain evidence="3 4">V1718</strain>
    </source>
</reference>
<dbReference type="InterPro" id="IPR018253">
    <property type="entry name" value="DnaJ_domain_CS"/>
</dbReference>
<dbReference type="OrthoDB" id="9779889at2"/>
<dbReference type="GO" id="GO:0005737">
    <property type="term" value="C:cytoplasm"/>
    <property type="evidence" value="ECO:0007669"/>
    <property type="project" value="TreeGrafter"/>
</dbReference>